<dbReference type="PANTHER" id="PTHR42709">
    <property type="entry name" value="ALKALINE PHOSPHATASE LIKE PROTEIN"/>
    <property type="match status" value="1"/>
</dbReference>
<sequence length="204" mass="22785">VAEFLSLMDQIPVGFLYVGLGIGAAVENVIPAVPADTFIALGGFLSAFGPLDIRLVFVVTWSLNVGSALVMYRLGYTHGRPFFMRGWGQRVLKDHQMDRMTRFYERWGTWAIFWTRFLPGLRAVVPIFAGITQQRLGPVALPLAAASAIWYGTLIWLGALTGHNLEVLRVLLTRTSSVLAAIAVLALLVVIRWWWRTKNDEPDE</sequence>
<accession>A0A381NFR6</accession>
<dbReference type="GO" id="GO:0005886">
    <property type="term" value="C:plasma membrane"/>
    <property type="evidence" value="ECO:0007669"/>
    <property type="project" value="UniProtKB-SubCell"/>
</dbReference>
<dbReference type="Pfam" id="PF09335">
    <property type="entry name" value="VTT_dom"/>
    <property type="match status" value="1"/>
</dbReference>
<dbReference type="PANTHER" id="PTHR42709:SF6">
    <property type="entry name" value="UNDECAPRENYL PHOSPHATE TRANSPORTER A"/>
    <property type="match status" value="1"/>
</dbReference>
<dbReference type="InterPro" id="IPR032816">
    <property type="entry name" value="VTT_dom"/>
</dbReference>
<feature type="transmembrane region" description="Helical" evidence="6">
    <location>
        <begin position="140"/>
        <end position="159"/>
    </location>
</feature>
<keyword evidence="4 6" id="KW-1133">Transmembrane helix</keyword>
<evidence type="ECO:0000256" key="2">
    <source>
        <dbReference type="ARBA" id="ARBA00022475"/>
    </source>
</evidence>
<feature type="non-terminal residue" evidence="8">
    <location>
        <position position="1"/>
    </location>
</feature>
<evidence type="ECO:0000313" key="8">
    <source>
        <dbReference type="EMBL" id="SUZ53440.1"/>
    </source>
</evidence>
<reference evidence="8" key="1">
    <citation type="submission" date="2018-05" db="EMBL/GenBank/DDBJ databases">
        <authorList>
            <person name="Lanie J.A."/>
            <person name="Ng W.-L."/>
            <person name="Kazmierczak K.M."/>
            <person name="Andrzejewski T.M."/>
            <person name="Davidsen T.M."/>
            <person name="Wayne K.J."/>
            <person name="Tettelin H."/>
            <person name="Glass J.I."/>
            <person name="Rusch D."/>
            <person name="Podicherti R."/>
            <person name="Tsui H.-C.T."/>
            <person name="Winkler M.E."/>
        </authorList>
    </citation>
    <scope>NUCLEOTIDE SEQUENCE</scope>
</reference>
<keyword evidence="2" id="KW-1003">Cell membrane</keyword>
<gene>
    <name evidence="8" type="ORF">METZ01_LOCUS6294</name>
</gene>
<evidence type="ECO:0000256" key="3">
    <source>
        <dbReference type="ARBA" id="ARBA00022692"/>
    </source>
</evidence>
<proteinExistence type="predicted"/>
<feature type="transmembrane region" description="Helical" evidence="6">
    <location>
        <begin position="12"/>
        <end position="33"/>
    </location>
</feature>
<evidence type="ECO:0000256" key="6">
    <source>
        <dbReference type="SAM" id="Phobius"/>
    </source>
</evidence>
<comment type="subcellular location">
    <subcellularLocation>
        <location evidence="1">Cell membrane</location>
        <topology evidence="1">Multi-pass membrane protein</topology>
    </subcellularLocation>
</comment>
<dbReference type="InterPro" id="IPR051311">
    <property type="entry name" value="DedA_domain"/>
</dbReference>
<feature type="transmembrane region" description="Helical" evidence="6">
    <location>
        <begin position="171"/>
        <end position="195"/>
    </location>
</feature>
<evidence type="ECO:0000256" key="5">
    <source>
        <dbReference type="ARBA" id="ARBA00023136"/>
    </source>
</evidence>
<protein>
    <recommendedName>
        <fullName evidence="7">VTT domain-containing protein</fullName>
    </recommendedName>
</protein>
<name>A0A381NFR6_9ZZZZ</name>
<feature type="domain" description="VTT" evidence="7">
    <location>
        <begin position="33"/>
        <end position="159"/>
    </location>
</feature>
<dbReference type="EMBL" id="UINC01000332">
    <property type="protein sequence ID" value="SUZ53440.1"/>
    <property type="molecule type" value="Genomic_DNA"/>
</dbReference>
<evidence type="ECO:0000256" key="4">
    <source>
        <dbReference type="ARBA" id="ARBA00022989"/>
    </source>
</evidence>
<evidence type="ECO:0000256" key="1">
    <source>
        <dbReference type="ARBA" id="ARBA00004651"/>
    </source>
</evidence>
<keyword evidence="3 6" id="KW-0812">Transmembrane</keyword>
<organism evidence="8">
    <name type="scientific">marine metagenome</name>
    <dbReference type="NCBI Taxonomy" id="408172"/>
    <lineage>
        <taxon>unclassified sequences</taxon>
        <taxon>metagenomes</taxon>
        <taxon>ecological metagenomes</taxon>
    </lineage>
</organism>
<feature type="transmembrane region" description="Helical" evidence="6">
    <location>
        <begin position="107"/>
        <end position="128"/>
    </location>
</feature>
<evidence type="ECO:0000259" key="7">
    <source>
        <dbReference type="Pfam" id="PF09335"/>
    </source>
</evidence>
<dbReference type="AlphaFoldDB" id="A0A381NFR6"/>
<keyword evidence="5 6" id="KW-0472">Membrane</keyword>
<feature type="transmembrane region" description="Helical" evidence="6">
    <location>
        <begin position="53"/>
        <end position="75"/>
    </location>
</feature>